<dbReference type="EMBL" id="CP017558">
    <property type="protein sequence ID" value="AOW07515.1"/>
    <property type="molecule type" value="Genomic_DNA"/>
</dbReference>
<evidence type="ECO:0000313" key="2">
    <source>
        <dbReference type="EMBL" id="AOW07515.1"/>
    </source>
</evidence>
<gene>
    <name evidence="2" type="ORF">YALI1_F28222g</name>
</gene>
<dbReference type="VEuPathDB" id="FungiDB:YALI1_F28222g"/>
<feature type="compositionally biased region" description="Polar residues" evidence="1">
    <location>
        <begin position="61"/>
        <end position="70"/>
    </location>
</feature>
<dbReference type="AlphaFoldDB" id="A0A1D8NPE9"/>
<evidence type="ECO:0000256" key="1">
    <source>
        <dbReference type="SAM" id="MobiDB-lite"/>
    </source>
</evidence>
<accession>A0A1D8NPE9</accession>
<feature type="region of interest" description="Disordered" evidence="1">
    <location>
        <begin position="55"/>
        <end position="82"/>
    </location>
</feature>
<dbReference type="Proteomes" id="UP000182444">
    <property type="component" value="Chromosome 1F"/>
</dbReference>
<proteinExistence type="predicted"/>
<evidence type="ECO:0000313" key="3">
    <source>
        <dbReference type="Proteomes" id="UP000182444"/>
    </source>
</evidence>
<reference evidence="2 3" key="1">
    <citation type="journal article" date="2016" name="PLoS ONE">
        <title>Sequence Assembly of Yarrowia lipolytica Strain W29/CLIB89 Shows Transposable Element Diversity.</title>
        <authorList>
            <person name="Magnan C."/>
            <person name="Yu J."/>
            <person name="Chang I."/>
            <person name="Jahn E."/>
            <person name="Kanomata Y."/>
            <person name="Wu J."/>
            <person name="Zeller M."/>
            <person name="Oakes M."/>
            <person name="Baldi P."/>
            <person name="Sandmeyer S."/>
        </authorList>
    </citation>
    <scope>NUCLEOTIDE SEQUENCE [LARGE SCALE GENOMIC DNA]</scope>
    <source>
        <strain evidence="3">CLIB89(W29)</strain>
    </source>
</reference>
<organism evidence="2 3">
    <name type="scientific">Yarrowia lipolytica</name>
    <name type="common">Candida lipolytica</name>
    <dbReference type="NCBI Taxonomy" id="4952"/>
    <lineage>
        <taxon>Eukaryota</taxon>
        <taxon>Fungi</taxon>
        <taxon>Dikarya</taxon>
        <taxon>Ascomycota</taxon>
        <taxon>Saccharomycotina</taxon>
        <taxon>Dipodascomycetes</taxon>
        <taxon>Dipodascales</taxon>
        <taxon>Dipodascales incertae sedis</taxon>
        <taxon>Yarrowia</taxon>
    </lineage>
</organism>
<name>A0A1D8NPE9_YARLL</name>
<dbReference type="RefSeq" id="XP_068139556.1">
    <property type="nucleotide sequence ID" value="XM_068283455.1"/>
</dbReference>
<dbReference type="GeneID" id="94584032"/>
<protein>
    <submittedName>
        <fullName evidence="2">Uncharacterized protein</fullName>
    </submittedName>
</protein>
<sequence length="239" mass="25103">MESSGICRLVVSGREVSLIKSVRGGLHGRSLGVHPGEEVGNRANELLDKVKEVAEEAPEDVTNSGDGTVSEQRDNSDGNLLHHLGEALGKGVDDERAKGLGDVTDNGQSLEVVNQSGEEVVDLGDTLLQVVVDGALGLVGVSDDVKGRGDSLEDDSTEINEVVNGGVCSSLEDSTLVDSGGGQGCGGNCKGEEDVLDGNHGDNGKEGLKVKEEKMKADDIEIREIYGWYIYHFSRVNSG</sequence>